<feature type="transmembrane region" description="Helical" evidence="1">
    <location>
        <begin position="20"/>
        <end position="41"/>
    </location>
</feature>
<keyword evidence="1" id="KW-0472">Membrane</keyword>
<dbReference type="Gene3D" id="1.50.10.150">
    <property type="entry name" value="Voltage-dependent anion channel"/>
    <property type="match status" value="1"/>
</dbReference>
<evidence type="ECO:0000313" key="3">
    <source>
        <dbReference type="Proteomes" id="UP001251857"/>
    </source>
</evidence>
<protein>
    <submittedName>
        <fullName evidence="2">Uncharacterized protein</fullName>
    </submittedName>
</protein>
<sequence>MRRHRPTLPRLIDDGAAQLFPGYFAVVMATGALSIAAHLLAMGWLAWPLLVAGTLTYAVLCVLTLILRTTPGGVPADFLPLLKGFTLFFGLPKPGGYRCVSA</sequence>
<organism evidence="2 3">
    <name type="scientific">Spectribacter hydrogenoxidans</name>
    <dbReference type="NCBI Taxonomy" id="3075608"/>
    <lineage>
        <taxon>Bacteria</taxon>
        <taxon>Pseudomonadati</taxon>
        <taxon>Pseudomonadota</taxon>
        <taxon>Gammaproteobacteria</taxon>
        <taxon>Salinisphaerales</taxon>
        <taxon>Salinisphaeraceae</taxon>
        <taxon>Spectribacter</taxon>
    </lineage>
</organism>
<evidence type="ECO:0000313" key="2">
    <source>
        <dbReference type="EMBL" id="MDT0634324.1"/>
    </source>
</evidence>
<evidence type="ECO:0000256" key="1">
    <source>
        <dbReference type="SAM" id="Phobius"/>
    </source>
</evidence>
<dbReference type="InterPro" id="IPR038665">
    <property type="entry name" value="Voltage-dep_anion_channel_sf"/>
</dbReference>
<proteinExistence type="predicted"/>
<reference evidence="2 3" key="1">
    <citation type="submission" date="2023-09" db="EMBL/GenBank/DDBJ databases">
        <authorList>
            <person name="Rey-Velasco X."/>
        </authorList>
    </citation>
    <scope>NUCLEOTIDE SEQUENCE [LARGE SCALE GENOMIC DNA]</scope>
    <source>
        <strain evidence="2 3">W335</strain>
    </source>
</reference>
<keyword evidence="1" id="KW-0812">Transmembrane</keyword>
<accession>A0ABU3BYY4</accession>
<dbReference type="EMBL" id="JAVRIB010000004">
    <property type="protein sequence ID" value="MDT0634324.1"/>
    <property type="molecule type" value="Genomic_DNA"/>
</dbReference>
<name>A0ABU3BYY4_9GAMM</name>
<comment type="caution">
    <text evidence="2">The sequence shown here is derived from an EMBL/GenBank/DDBJ whole genome shotgun (WGS) entry which is preliminary data.</text>
</comment>
<dbReference type="RefSeq" id="WP_311652219.1">
    <property type="nucleotide sequence ID" value="NZ_JAVRIB010000004.1"/>
</dbReference>
<dbReference type="Proteomes" id="UP001251857">
    <property type="component" value="Unassembled WGS sequence"/>
</dbReference>
<keyword evidence="1" id="KW-1133">Transmembrane helix</keyword>
<feature type="transmembrane region" description="Helical" evidence="1">
    <location>
        <begin position="47"/>
        <end position="67"/>
    </location>
</feature>
<keyword evidence="3" id="KW-1185">Reference proteome</keyword>
<gene>
    <name evidence="2" type="ORF">RM532_05075</name>
</gene>